<gene>
    <name evidence="1" type="ORF">HNR02_005232</name>
</gene>
<proteinExistence type="predicted"/>
<keyword evidence="2" id="KW-1185">Reference proteome</keyword>
<name>A0A853BAZ4_9PSEU</name>
<evidence type="ECO:0000313" key="1">
    <source>
        <dbReference type="EMBL" id="NYI91857.1"/>
    </source>
</evidence>
<dbReference type="Proteomes" id="UP000549616">
    <property type="component" value="Unassembled WGS sequence"/>
</dbReference>
<sequence>MTTSDAMLEVPTSGAEWVRQVYAAFGSTGPDAIEKTVRRHVADGCVVHEAESLPWGWAVRRSRGRRR</sequence>
<evidence type="ECO:0000313" key="2">
    <source>
        <dbReference type="Proteomes" id="UP000549616"/>
    </source>
</evidence>
<accession>A0A853BAZ4</accession>
<protein>
    <submittedName>
        <fullName evidence="1">Uncharacterized protein</fullName>
    </submittedName>
</protein>
<reference evidence="1 2" key="1">
    <citation type="submission" date="2020-07" db="EMBL/GenBank/DDBJ databases">
        <title>Sequencing the genomes of 1000 actinobacteria strains.</title>
        <authorList>
            <person name="Klenk H.-P."/>
        </authorList>
    </citation>
    <scope>NUCLEOTIDE SEQUENCE [LARGE SCALE GENOMIC DNA]</scope>
    <source>
        <strain evidence="1 2">DSM 104006</strain>
    </source>
</reference>
<dbReference type="EMBL" id="JACCFK010000002">
    <property type="protein sequence ID" value="NYI91857.1"/>
    <property type="molecule type" value="Genomic_DNA"/>
</dbReference>
<comment type="caution">
    <text evidence="1">The sequence shown here is derived from an EMBL/GenBank/DDBJ whole genome shotgun (WGS) entry which is preliminary data.</text>
</comment>
<organism evidence="1 2">
    <name type="scientific">Amycolatopsis endophytica</name>
    <dbReference type="NCBI Taxonomy" id="860233"/>
    <lineage>
        <taxon>Bacteria</taxon>
        <taxon>Bacillati</taxon>
        <taxon>Actinomycetota</taxon>
        <taxon>Actinomycetes</taxon>
        <taxon>Pseudonocardiales</taxon>
        <taxon>Pseudonocardiaceae</taxon>
        <taxon>Amycolatopsis</taxon>
    </lineage>
</organism>
<dbReference type="AlphaFoldDB" id="A0A853BAZ4"/>